<accession>A0ABN3BEG7</accession>
<organism evidence="3 4">
    <name type="scientific">Streptomyces bangladeshensis</name>
    <dbReference type="NCBI Taxonomy" id="295352"/>
    <lineage>
        <taxon>Bacteria</taxon>
        <taxon>Bacillati</taxon>
        <taxon>Actinomycetota</taxon>
        <taxon>Actinomycetes</taxon>
        <taxon>Kitasatosporales</taxon>
        <taxon>Streptomycetaceae</taxon>
        <taxon>Streptomyces</taxon>
    </lineage>
</organism>
<evidence type="ECO:0000313" key="3">
    <source>
        <dbReference type="EMBL" id="GAA2194400.1"/>
    </source>
</evidence>
<evidence type="ECO:0000256" key="2">
    <source>
        <dbReference type="SAM" id="Phobius"/>
    </source>
</evidence>
<dbReference type="RefSeq" id="WP_346162526.1">
    <property type="nucleotide sequence ID" value="NZ_BAAAOQ010000005.1"/>
</dbReference>
<dbReference type="EMBL" id="BAAAOQ010000005">
    <property type="protein sequence ID" value="GAA2194400.1"/>
    <property type="molecule type" value="Genomic_DNA"/>
</dbReference>
<dbReference type="Proteomes" id="UP001501391">
    <property type="component" value="Unassembled WGS sequence"/>
</dbReference>
<keyword evidence="2" id="KW-1133">Transmembrane helix</keyword>
<evidence type="ECO:0008006" key="5">
    <source>
        <dbReference type="Google" id="ProtNLM"/>
    </source>
</evidence>
<feature type="region of interest" description="Disordered" evidence="1">
    <location>
        <begin position="1"/>
        <end position="21"/>
    </location>
</feature>
<feature type="region of interest" description="Disordered" evidence="1">
    <location>
        <begin position="81"/>
        <end position="104"/>
    </location>
</feature>
<reference evidence="3 4" key="1">
    <citation type="journal article" date="2019" name="Int. J. Syst. Evol. Microbiol.">
        <title>The Global Catalogue of Microorganisms (GCM) 10K type strain sequencing project: providing services to taxonomists for standard genome sequencing and annotation.</title>
        <authorList>
            <consortium name="The Broad Institute Genomics Platform"/>
            <consortium name="The Broad Institute Genome Sequencing Center for Infectious Disease"/>
            <person name="Wu L."/>
            <person name="Ma J."/>
        </authorList>
    </citation>
    <scope>NUCLEOTIDE SEQUENCE [LARGE SCALE GENOMIC DNA]</scope>
    <source>
        <strain evidence="3 4">JCM 14924</strain>
    </source>
</reference>
<evidence type="ECO:0000313" key="4">
    <source>
        <dbReference type="Proteomes" id="UP001501391"/>
    </source>
</evidence>
<comment type="caution">
    <text evidence="3">The sequence shown here is derived from an EMBL/GenBank/DDBJ whole genome shotgun (WGS) entry which is preliminary data.</text>
</comment>
<keyword evidence="2" id="KW-0812">Transmembrane</keyword>
<sequence>MRVKSLIKNANPVPHTAPEPLSARAADELSSLVGSDHVTSPAPARRAPRRGFLVAAVACGAAAAVAGVTFFGLQGDPAGAGGDRAGARSGSAGPAEGTGGGLTADEPHFAGTAALEGAADVIVRARLGAGQQGSGDDAGTTVATAKVLATAKGRTPGDAIQVSYTTPGSGPETAGLTAGKEYVLLLDKGEGGRYVLVNTTQGWYEVEDGTAVAAQGNRVALSPRVREALRLAPWNR</sequence>
<keyword evidence="2" id="KW-0472">Membrane</keyword>
<proteinExistence type="predicted"/>
<evidence type="ECO:0000256" key="1">
    <source>
        <dbReference type="SAM" id="MobiDB-lite"/>
    </source>
</evidence>
<feature type="transmembrane region" description="Helical" evidence="2">
    <location>
        <begin position="52"/>
        <end position="73"/>
    </location>
</feature>
<name>A0ABN3BEG7_9ACTN</name>
<protein>
    <recommendedName>
        <fullName evidence="5">LigA protein</fullName>
    </recommendedName>
</protein>
<gene>
    <name evidence="3" type="ORF">GCM10009787_20220</name>
</gene>
<keyword evidence="4" id="KW-1185">Reference proteome</keyword>